<comment type="caution">
    <text evidence="1">The sequence shown here is derived from an EMBL/GenBank/DDBJ whole genome shotgun (WGS) entry which is preliminary data.</text>
</comment>
<evidence type="ECO:0000313" key="1">
    <source>
        <dbReference type="EMBL" id="MBV6530618.1"/>
    </source>
</evidence>
<gene>
    <name evidence="1" type="ORF">HT657_00405</name>
</gene>
<dbReference type="RefSeq" id="WP_157402954.1">
    <property type="nucleotide sequence ID" value="NZ_JABULY010000001.1"/>
</dbReference>
<evidence type="ECO:0000313" key="2">
    <source>
        <dbReference type="Proteomes" id="UP001196379"/>
    </source>
</evidence>
<proteinExistence type="predicted"/>
<organism evidence="1 2">
    <name type="scientific">Ursidibacter maritimus</name>
    <dbReference type="NCBI Taxonomy" id="1331689"/>
    <lineage>
        <taxon>Bacteria</taxon>
        <taxon>Pseudomonadati</taxon>
        <taxon>Pseudomonadota</taxon>
        <taxon>Gammaproteobacteria</taxon>
        <taxon>Pasteurellales</taxon>
        <taxon>Pasteurellaceae</taxon>
        <taxon>Ursidibacter</taxon>
    </lineage>
</organism>
<dbReference type="Proteomes" id="UP001196379">
    <property type="component" value="Unassembled WGS sequence"/>
</dbReference>
<name>A0ABS6S4Y5_9PAST</name>
<sequence length="518" mass="59483">MWKKLPEANKLKYKTLISNFASLSEAFSQKSESVEETEGKYIVAPIVNSKFQETVFQKSFNATSEDIANTSYDASIKLDTGEKYLVGIKAFGIDAKDQKIAQFKSASSDWVNIIGKIRENAESCSCKEEINKINEPLYRALALKIAELRNKRLNSSKAQIKGFQGDESEIQAVYHVLMTTKKNELPKIFVGEIPYEPVDIDNIVIEGTTGKVENFKFNDGKHIYKYTTADSQLFMNFDNKNIILEEWDVNYIQNPFDFFENLSKDFPKNESKEILESVSWMIEIEEASGFNAFNGGSKLSHKSRKSALNKFINKHTKYHNSNDFNKVITELSKLLLEKIANNKNALSKRRKDRESLLSFIKEKYPYTDLYEDIEKLVCRSATEVYIPIPNSFKFHRNNPHFFGENFGTFKEGTNQLVLNPEDRVFNLEFIPSGNIIQAYINQDNGKAIQSKDSQDILGGWLLYNVFQLKYRELLTYRKLNDLGINGIRLVKFADSNRGIGLEFIWIDPENPPKDFIGT</sequence>
<accession>A0ABS6S4Y5</accession>
<protein>
    <submittedName>
        <fullName evidence="1">Uncharacterized protein</fullName>
    </submittedName>
</protein>
<dbReference type="EMBL" id="JABULY010000001">
    <property type="protein sequence ID" value="MBV6530618.1"/>
    <property type="molecule type" value="Genomic_DNA"/>
</dbReference>
<keyword evidence="2" id="KW-1185">Reference proteome</keyword>
<reference evidence="1 2" key="1">
    <citation type="journal article" date="2021" name="Mol. Ecol.">
        <title>Polar bear-adapted Ursidibacter maritimus are remarkably conserved after generations in captivity.</title>
        <authorList>
            <person name="Espinosa-Gongora C."/>
            <person name="Hansen M.J."/>
            <person name="Bertelsen M.F."/>
            <person name="Bojesen A.M."/>
        </authorList>
    </citation>
    <scope>NUCLEOTIDE SEQUENCE [LARGE SCALE GENOMIC DNA]</scope>
    <source>
        <strain evidence="1 2">Pb43106</strain>
    </source>
</reference>
<dbReference type="GeneID" id="65548805"/>